<dbReference type="InterPro" id="IPR011044">
    <property type="entry name" value="Quino_amine_DH_bsu"/>
</dbReference>
<feature type="region of interest" description="Disordered" evidence="1">
    <location>
        <begin position="571"/>
        <end position="609"/>
    </location>
</feature>
<dbReference type="GO" id="GO:0032040">
    <property type="term" value="C:small-subunit processome"/>
    <property type="evidence" value="ECO:0007669"/>
    <property type="project" value="TreeGrafter"/>
</dbReference>
<comment type="caution">
    <text evidence="2">The sequence shown here is derived from an EMBL/GenBank/DDBJ whole genome shotgun (WGS) entry which is preliminary data.</text>
</comment>
<evidence type="ECO:0000313" key="3">
    <source>
        <dbReference type="Proteomes" id="UP000728185"/>
    </source>
</evidence>
<feature type="compositionally biased region" description="Low complexity" evidence="1">
    <location>
        <begin position="532"/>
        <end position="541"/>
    </location>
</feature>
<feature type="compositionally biased region" description="Low complexity" evidence="1">
    <location>
        <begin position="589"/>
        <end position="603"/>
    </location>
</feature>
<dbReference type="Proteomes" id="UP000728185">
    <property type="component" value="Unassembled WGS sequence"/>
</dbReference>
<dbReference type="InterPro" id="IPR036322">
    <property type="entry name" value="WD40_repeat_dom_sf"/>
</dbReference>
<keyword evidence="3" id="KW-1185">Reference proteome</keyword>
<dbReference type="GO" id="GO:0003723">
    <property type="term" value="F:RNA binding"/>
    <property type="evidence" value="ECO:0007669"/>
    <property type="project" value="TreeGrafter"/>
</dbReference>
<accession>A0A8E0VK45</accession>
<dbReference type="InterPro" id="IPR015943">
    <property type="entry name" value="WD40/YVTN_repeat-like_dom_sf"/>
</dbReference>
<organism evidence="2 3">
    <name type="scientific">Fasciolopsis buskii</name>
    <dbReference type="NCBI Taxonomy" id="27845"/>
    <lineage>
        <taxon>Eukaryota</taxon>
        <taxon>Metazoa</taxon>
        <taxon>Spiralia</taxon>
        <taxon>Lophotrochozoa</taxon>
        <taxon>Platyhelminthes</taxon>
        <taxon>Trematoda</taxon>
        <taxon>Digenea</taxon>
        <taxon>Plagiorchiida</taxon>
        <taxon>Echinostomata</taxon>
        <taxon>Echinostomatoidea</taxon>
        <taxon>Fasciolidae</taxon>
        <taxon>Fasciolopsis</taxon>
    </lineage>
</organism>
<dbReference type="SUPFAM" id="SSF50969">
    <property type="entry name" value="YVTN repeat-like/Quinoprotein amine dehydrogenase"/>
    <property type="match status" value="1"/>
</dbReference>
<proteinExistence type="predicted"/>
<dbReference type="PANTHER" id="PTHR44163">
    <property type="entry name" value="U3 SMALL NUCLEOLAR RNA-ASSOCIATED PROTEIN 4 HOMOLOG"/>
    <property type="match status" value="1"/>
</dbReference>
<gene>
    <name evidence="2" type="ORF">FBUS_01659</name>
</gene>
<evidence type="ECO:0000256" key="1">
    <source>
        <dbReference type="SAM" id="MobiDB-lite"/>
    </source>
</evidence>
<evidence type="ECO:0000313" key="2">
    <source>
        <dbReference type="EMBL" id="KAA0190327.1"/>
    </source>
</evidence>
<reference evidence="2" key="1">
    <citation type="submission" date="2019-05" db="EMBL/GenBank/DDBJ databases">
        <title>Annotation for the trematode Fasciolopsis buski.</title>
        <authorList>
            <person name="Choi Y.-J."/>
        </authorList>
    </citation>
    <scope>NUCLEOTIDE SEQUENCE</scope>
    <source>
        <strain evidence="2">HT</strain>
        <tissue evidence="2">Whole worm</tissue>
    </source>
</reference>
<dbReference type="SUPFAM" id="SSF50978">
    <property type="entry name" value="WD40 repeat-like"/>
    <property type="match status" value="1"/>
</dbReference>
<dbReference type="InterPro" id="IPR046351">
    <property type="entry name" value="UTP4"/>
</dbReference>
<feature type="region of interest" description="Disordered" evidence="1">
    <location>
        <begin position="528"/>
        <end position="549"/>
    </location>
</feature>
<dbReference type="InterPro" id="IPR001680">
    <property type="entry name" value="WD40_rpt"/>
</dbReference>
<protein>
    <submittedName>
        <fullName evidence="2">Uncharacterized protein</fullName>
    </submittedName>
</protein>
<dbReference type="GO" id="GO:0030686">
    <property type="term" value="C:90S preribosome"/>
    <property type="evidence" value="ECO:0007669"/>
    <property type="project" value="InterPro"/>
</dbReference>
<dbReference type="EMBL" id="LUCM01007180">
    <property type="protein sequence ID" value="KAA0190327.1"/>
    <property type="molecule type" value="Genomic_DNA"/>
</dbReference>
<dbReference type="GO" id="GO:0034455">
    <property type="term" value="C:t-UTP complex"/>
    <property type="evidence" value="ECO:0007669"/>
    <property type="project" value="TreeGrafter"/>
</dbReference>
<dbReference type="GO" id="GO:0000462">
    <property type="term" value="P:maturation of SSU-rRNA from tricistronic rRNA transcript (SSU-rRNA, 5.8S rRNA, LSU-rRNA)"/>
    <property type="evidence" value="ECO:0007669"/>
    <property type="project" value="InterPro"/>
</dbReference>
<dbReference type="AlphaFoldDB" id="A0A8E0VK45"/>
<sequence>MKAVPVHRIQCYDYHPSAFTCLARSPVDGLIAAGRADGAVEVYDERRNFVMIARFPSALVTSVESLGWSKGRRLFCTGALGRIYELELCTSSVKHFALLTGSSISRCLFVADPYILVGNDEGFITLFSVDDSSFSHLQIFPQLSGKVLSIAVAPCDTGRSSNKIALLVAASTDRGTLTIFSYEEKRPVTVRHVLLTESLSPVVWSLLFVRNVLFSGDNCGNVCVWDPNTGALMQTFPSHVGLVLALTAAEDSLAVFSGGSDATVRKYVCTSLDAAEPRWQLSGIIRGCRRDIRGLAYLPGLFYDPETEKNNSDCRFEPHRLLAVGLDSRLQVLSCTQSESCQMGPAKAHKTLATQVGRPRDEFTNKVVAHVAALPFWPWSIASGCSQPVQYAVDVSQPSRRWCLLHYPNRLVVMRLAELPYFRKPYPDAVFRNSLINPIRGPLQLGEIRPKYGTEVICCAMIALSDLLIAYSDLSRTCVLKLSYTMKYNSKDETKTKVRIERIRWRRSTAKQPRVSFVSSILPGIGHVSEHSASSDTASDTDTNEDDDYPDDLTPAMVARYFALDDEFQTAPTRKPGLDRKRRRELCGSHSSSGTVSSTETSSPPAVSKSCREWSTLPAASFLKFTPDASGLILIDRATNELVFVQLDTGLERWRFKLIQDETTPVFVHALAVSAQPLAEFEYLIAVGCSDGRIYVHSSRDGKILFTCPRLSSLSGHYPYPTRLAFSSVRKASPKLAAVYTNNQLTEWLLSRGTDNKSMTEDQSDEVPVDSGIVHRSSLHGELNSWLVQFWSMMGDEFSATFGVIHSLTYLNTKTWLLASDRYVIQLKEGVSMPGEE</sequence>
<dbReference type="OrthoDB" id="8883818at2759"/>
<dbReference type="SMART" id="SM00320">
    <property type="entry name" value="WD40"/>
    <property type="match status" value="6"/>
</dbReference>
<dbReference type="PANTHER" id="PTHR44163:SF1">
    <property type="entry name" value="U3 SMALL NUCLEOLAR RNA-ASSOCIATED PROTEIN 4 HOMOLOG"/>
    <property type="match status" value="1"/>
</dbReference>
<dbReference type="Gene3D" id="2.130.10.10">
    <property type="entry name" value="YVTN repeat-like/Quinoprotein amine dehydrogenase"/>
    <property type="match status" value="3"/>
</dbReference>
<name>A0A8E0VK45_9TREM</name>